<keyword evidence="7 16" id="KW-0963">Cytoplasm</keyword>
<keyword evidence="13 16" id="KW-0173">Coenzyme A biosynthesis</keyword>
<dbReference type="NCBIfam" id="NF009848">
    <property type="entry name" value="PRK13318.1-6"/>
    <property type="match status" value="1"/>
</dbReference>
<gene>
    <name evidence="16" type="primary">coaX</name>
    <name evidence="17" type="ORF">JOC54_004621</name>
</gene>
<comment type="subunit">
    <text evidence="5 16">Homodimer.</text>
</comment>
<dbReference type="RefSeq" id="WP_204469355.1">
    <property type="nucleotide sequence ID" value="NZ_JAFBCV010000029.1"/>
</dbReference>
<evidence type="ECO:0000313" key="17">
    <source>
        <dbReference type="EMBL" id="MBM7841318.1"/>
    </source>
</evidence>
<keyword evidence="8 16" id="KW-0808">Transferase</keyword>
<comment type="pathway">
    <text evidence="4 16">Cofactor biosynthesis; coenzyme A biosynthesis; CoA from (R)-pantothenate: step 1/5.</text>
</comment>
<dbReference type="Proteomes" id="UP001179280">
    <property type="component" value="Unassembled WGS sequence"/>
</dbReference>
<proteinExistence type="inferred from homology"/>
<dbReference type="Gene3D" id="3.30.420.40">
    <property type="match status" value="2"/>
</dbReference>
<evidence type="ECO:0000256" key="10">
    <source>
        <dbReference type="ARBA" id="ARBA00022777"/>
    </source>
</evidence>
<evidence type="ECO:0000256" key="9">
    <source>
        <dbReference type="ARBA" id="ARBA00022741"/>
    </source>
</evidence>
<dbReference type="CDD" id="cd24015">
    <property type="entry name" value="ASKHA_NBD_PanK-III"/>
    <property type="match status" value="1"/>
</dbReference>
<comment type="similarity">
    <text evidence="14 16">Belongs to the type III pantothenate kinase family.</text>
</comment>
<evidence type="ECO:0000256" key="13">
    <source>
        <dbReference type="ARBA" id="ARBA00022993"/>
    </source>
</evidence>
<sequence>MFLAIDIGNSSIVTGIFENEQRTDIFRIATTPSKTSDEYAMVLHGFFQFKGYSFADVAGVVISSVVPTIMHRFRKMCRDYFQLEPVIVGPGVKTGLNIQYDNPREVGADRISNAVAALALYGAPCIVVDIGTATTFCYIDDQYRYRGGAIAPGAALAAEALTAKASKLPQVELERPESIIGKTTLASIHSGTYYGYLSMIDGMIGRIKKEQKQPNVRVIATGGLVQLYAGESEQIDFVEPELTLKGLKLIYDKNKQY</sequence>
<keyword evidence="12 16" id="KW-0630">Potassium</keyword>
<dbReference type="PANTHER" id="PTHR34265">
    <property type="entry name" value="TYPE III PANTOTHENATE KINASE"/>
    <property type="match status" value="1"/>
</dbReference>
<feature type="binding site" evidence="16">
    <location>
        <position position="184"/>
    </location>
    <ligand>
        <name>substrate</name>
    </ligand>
</feature>
<evidence type="ECO:0000256" key="5">
    <source>
        <dbReference type="ARBA" id="ARBA00011738"/>
    </source>
</evidence>
<keyword evidence="16" id="KW-0479">Metal-binding</keyword>
<evidence type="ECO:0000256" key="6">
    <source>
        <dbReference type="ARBA" id="ARBA00012102"/>
    </source>
</evidence>
<comment type="cofactor">
    <cofactor evidence="16">
        <name>NH4(+)</name>
        <dbReference type="ChEBI" id="CHEBI:28938"/>
    </cofactor>
    <cofactor evidence="16">
        <name>K(+)</name>
        <dbReference type="ChEBI" id="CHEBI:29103"/>
    </cofactor>
    <text evidence="16">A monovalent cation. Ammonium or potassium.</text>
</comment>
<organism evidence="17 18">
    <name type="scientific">Shouchella xiaoxiensis</name>
    <dbReference type="NCBI Taxonomy" id="766895"/>
    <lineage>
        <taxon>Bacteria</taxon>
        <taxon>Bacillati</taxon>
        <taxon>Bacillota</taxon>
        <taxon>Bacilli</taxon>
        <taxon>Bacillales</taxon>
        <taxon>Bacillaceae</taxon>
        <taxon>Shouchella</taxon>
    </lineage>
</organism>
<evidence type="ECO:0000256" key="3">
    <source>
        <dbReference type="ARBA" id="ARBA00004496"/>
    </source>
</evidence>
<evidence type="ECO:0000313" key="18">
    <source>
        <dbReference type="Proteomes" id="UP001179280"/>
    </source>
</evidence>
<accession>A0ABS2T0K4</accession>
<name>A0ABS2T0K4_9BACI</name>
<comment type="function">
    <text evidence="16">Catalyzes the phosphorylation of pantothenate (Pan), the first step in CoA biosynthesis.</text>
</comment>
<evidence type="ECO:0000256" key="1">
    <source>
        <dbReference type="ARBA" id="ARBA00001206"/>
    </source>
</evidence>
<keyword evidence="18" id="KW-1185">Reference proteome</keyword>
<evidence type="ECO:0000256" key="7">
    <source>
        <dbReference type="ARBA" id="ARBA00022490"/>
    </source>
</evidence>
<comment type="catalytic activity">
    <reaction evidence="1 16">
        <text>(R)-pantothenate + ATP = (R)-4'-phosphopantothenate + ADP + H(+)</text>
        <dbReference type="Rhea" id="RHEA:16373"/>
        <dbReference type="ChEBI" id="CHEBI:10986"/>
        <dbReference type="ChEBI" id="CHEBI:15378"/>
        <dbReference type="ChEBI" id="CHEBI:29032"/>
        <dbReference type="ChEBI" id="CHEBI:30616"/>
        <dbReference type="ChEBI" id="CHEBI:456216"/>
        <dbReference type="EC" id="2.7.1.33"/>
    </reaction>
</comment>
<feature type="binding site" evidence="16">
    <location>
        <position position="132"/>
    </location>
    <ligand>
        <name>ATP</name>
        <dbReference type="ChEBI" id="CHEBI:30616"/>
    </ligand>
</feature>
<dbReference type="HAMAP" id="MF_01274">
    <property type="entry name" value="Pantothen_kinase_3"/>
    <property type="match status" value="1"/>
</dbReference>
<comment type="subcellular location">
    <subcellularLocation>
        <location evidence="3 16">Cytoplasm</location>
    </subcellularLocation>
</comment>
<feature type="binding site" evidence="16">
    <location>
        <begin position="6"/>
        <end position="13"/>
    </location>
    <ligand>
        <name>ATP</name>
        <dbReference type="ChEBI" id="CHEBI:30616"/>
    </ligand>
</feature>
<evidence type="ECO:0000256" key="4">
    <source>
        <dbReference type="ARBA" id="ARBA00005225"/>
    </source>
</evidence>
<evidence type="ECO:0000256" key="11">
    <source>
        <dbReference type="ARBA" id="ARBA00022840"/>
    </source>
</evidence>
<dbReference type="EC" id="2.7.1.33" evidence="6 16"/>
<evidence type="ECO:0000256" key="12">
    <source>
        <dbReference type="ARBA" id="ARBA00022958"/>
    </source>
</evidence>
<evidence type="ECO:0000256" key="8">
    <source>
        <dbReference type="ARBA" id="ARBA00022679"/>
    </source>
</evidence>
<keyword evidence="10 16" id="KW-0418">Kinase</keyword>
<reference evidence="17" key="1">
    <citation type="submission" date="2021-01" db="EMBL/GenBank/DDBJ databases">
        <title>Genomic Encyclopedia of Type Strains, Phase IV (KMG-IV): sequencing the most valuable type-strain genomes for metagenomic binning, comparative biology and taxonomic classification.</title>
        <authorList>
            <person name="Goeker M."/>
        </authorList>
    </citation>
    <scope>NUCLEOTIDE SEQUENCE</scope>
    <source>
        <strain evidence="17">DSM 21943</strain>
    </source>
</reference>
<dbReference type="InterPro" id="IPR004619">
    <property type="entry name" value="Type_III_PanK"/>
</dbReference>
<dbReference type="InterPro" id="IPR043129">
    <property type="entry name" value="ATPase_NBD"/>
</dbReference>
<dbReference type="PANTHER" id="PTHR34265:SF1">
    <property type="entry name" value="TYPE III PANTOTHENATE KINASE"/>
    <property type="match status" value="1"/>
</dbReference>
<keyword evidence="9 16" id="KW-0547">Nucleotide-binding</keyword>
<dbReference type="NCBIfam" id="TIGR00671">
    <property type="entry name" value="baf"/>
    <property type="match status" value="1"/>
</dbReference>
<feature type="binding site" evidence="16">
    <location>
        <position position="129"/>
    </location>
    <ligand>
        <name>K(+)</name>
        <dbReference type="ChEBI" id="CHEBI:29103"/>
    </ligand>
</feature>
<dbReference type="NCBIfam" id="NF009855">
    <property type="entry name" value="PRK13321.1"/>
    <property type="match status" value="1"/>
</dbReference>
<evidence type="ECO:0000256" key="15">
    <source>
        <dbReference type="ARBA" id="ARBA00040883"/>
    </source>
</evidence>
<evidence type="ECO:0000256" key="2">
    <source>
        <dbReference type="ARBA" id="ARBA00001958"/>
    </source>
</evidence>
<evidence type="ECO:0000256" key="16">
    <source>
        <dbReference type="HAMAP-Rule" id="MF_01274"/>
    </source>
</evidence>
<keyword evidence="11 16" id="KW-0067">ATP-binding</keyword>
<comment type="cofactor">
    <cofactor evidence="2">
        <name>K(+)</name>
        <dbReference type="ChEBI" id="CHEBI:29103"/>
    </cofactor>
</comment>
<dbReference type="EMBL" id="JAFBCV010000029">
    <property type="protein sequence ID" value="MBM7841318.1"/>
    <property type="molecule type" value="Genomic_DNA"/>
</dbReference>
<dbReference type="GO" id="GO:0004594">
    <property type="term" value="F:pantothenate kinase activity"/>
    <property type="evidence" value="ECO:0007669"/>
    <property type="project" value="UniProtKB-EC"/>
</dbReference>
<dbReference type="SUPFAM" id="SSF53067">
    <property type="entry name" value="Actin-like ATPase domain"/>
    <property type="match status" value="2"/>
</dbReference>
<feature type="active site" description="Proton acceptor" evidence="16">
    <location>
        <position position="109"/>
    </location>
</feature>
<dbReference type="Pfam" id="PF03309">
    <property type="entry name" value="Pan_kinase"/>
    <property type="match status" value="1"/>
</dbReference>
<evidence type="ECO:0000256" key="14">
    <source>
        <dbReference type="ARBA" id="ARBA00038036"/>
    </source>
</evidence>
<comment type="caution">
    <text evidence="17">The sequence shown here is derived from an EMBL/GenBank/DDBJ whole genome shotgun (WGS) entry which is preliminary data.</text>
</comment>
<feature type="binding site" evidence="16">
    <location>
        <position position="100"/>
    </location>
    <ligand>
        <name>substrate</name>
    </ligand>
</feature>
<feature type="binding site" evidence="16">
    <location>
        <begin position="107"/>
        <end position="110"/>
    </location>
    <ligand>
        <name>substrate</name>
    </ligand>
</feature>
<protein>
    <recommendedName>
        <fullName evidence="15 16">Type III pantothenate kinase</fullName>
        <ecNumber evidence="6 16">2.7.1.33</ecNumber>
    </recommendedName>
    <alternativeName>
        <fullName evidence="16">PanK-III</fullName>
    </alternativeName>
    <alternativeName>
        <fullName evidence="16">Pantothenic acid kinase</fullName>
    </alternativeName>
</protein>